<evidence type="ECO:0000256" key="14">
    <source>
        <dbReference type="ARBA" id="ARBA00030753"/>
    </source>
</evidence>
<comment type="subunit">
    <text evidence="16">Complex I is composed of 45 different subunits. Interacts with BCAP31.</text>
</comment>
<evidence type="ECO:0000256" key="9">
    <source>
        <dbReference type="ARBA" id="ARBA00022946"/>
    </source>
</evidence>
<protein>
    <recommendedName>
        <fullName evidence="4">NADH dehydrogenase [ubiquinone] 1 beta subcomplex subunit 11, mitochondrial</fullName>
    </recommendedName>
    <alternativeName>
        <fullName evidence="15">Complex I-ESSS</fullName>
    </alternativeName>
    <alternativeName>
        <fullName evidence="14">NADH-ubiquinone oxidoreductase ESSS subunit</fullName>
    </alternativeName>
</protein>
<dbReference type="InterPro" id="IPR019329">
    <property type="entry name" value="NADH_UbQ_OxRdtase_ESSS_su"/>
</dbReference>
<keyword evidence="19" id="KW-1185">Reference proteome</keyword>
<reference evidence="18" key="2">
    <citation type="submission" date="2025-09" db="UniProtKB">
        <authorList>
            <consortium name="Ensembl"/>
        </authorList>
    </citation>
    <scope>IDENTIFICATION</scope>
</reference>
<accession>A0A8D2JKP4</accession>
<evidence type="ECO:0000256" key="3">
    <source>
        <dbReference type="ARBA" id="ARBA00008915"/>
    </source>
</evidence>
<keyword evidence="12" id="KW-0496">Mitochondrion</keyword>
<comment type="subcellular location">
    <subcellularLocation>
        <location evidence="2">Mitochondrion inner membrane</location>
        <topology evidence="2">Single-pass membrane protein</topology>
    </subcellularLocation>
</comment>
<keyword evidence="13 17" id="KW-0472">Membrane</keyword>
<dbReference type="Proteomes" id="UP000694545">
    <property type="component" value="Unplaced"/>
</dbReference>
<evidence type="ECO:0000256" key="5">
    <source>
        <dbReference type="ARBA" id="ARBA00022448"/>
    </source>
</evidence>
<proteinExistence type="inferred from homology"/>
<reference evidence="18" key="1">
    <citation type="submission" date="2025-08" db="UniProtKB">
        <authorList>
            <consortium name="Ensembl"/>
        </authorList>
    </citation>
    <scope>IDENTIFICATION</scope>
</reference>
<evidence type="ECO:0000256" key="8">
    <source>
        <dbReference type="ARBA" id="ARBA00022792"/>
    </source>
</evidence>
<evidence type="ECO:0000256" key="1">
    <source>
        <dbReference type="ARBA" id="ARBA00003195"/>
    </source>
</evidence>
<dbReference type="AlphaFoldDB" id="A0A8D2JKP4"/>
<evidence type="ECO:0000256" key="12">
    <source>
        <dbReference type="ARBA" id="ARBA00023128"/>
    </source>
</evidence>
<name>A0A8D2JKP4_VARKO</name>
<comment type="function">
    <text evidence="1">Accessory subunit of the mitochondrial membrane respiratory chain NADH dehydrogenase (Complex I), that is believed not to be involved in catalysis. Complex I functions in the transfer of electrons from NADH to the respiratory chain. The immediate electron acceptor for the enzyme is believed to be ubiquinone.</text>
</comment>
<gene>
    <name evidence="18" type="primary">NDUFB11</name>
</gene>
<keyword evidence="10" id="KW-0249">Electron transport</keyword>
<evidence type="ECO:0000313" key="18">
    <source>
        <dbReference type="Ensembl" id="ENSVKKP00000012809.1"/>
    </source>
</evidence>
<evidence type="ECO:0000256" key="10">
    <source>
        <dbReference type="ARBA" id="ARBA00022982"/>
    </source>
</evidence>
<evidence type="ECO:0000256" key="15">
    <source>
        <dbReference type="ARBA" id="ARBA00031387"/>
    </source>
</evidence>
<dbReference type="PANTHER" id="PTHR13327">
    <property type="entry name" value="NADH-UBIQUINONE OXIDOREDUCTASE ESSS SUBUNIT, MITOCHONDRIAL PRECURSOR"/>
    <property type="match status" value="1"/>
</dbReference>
<comment type="similarity">
    <text evidence="3">Belongs to the complex I NDUFB11 subunit family.</text>
</comment>
<evidence type="ECO:0000256" key="16">
    <source>
        <dbReference type="ARBA" id="ARBA00046528"/>
    </source>
</evidence>
<organism evidence="18 19">
    <name type="scientific">Varanus komodoensis</name>
    <name type="common">Komodo dragon</name>
    <dbReference type="NCBI Taxonomy" id="61221"/>
    <lineage>
        <taxon>Eukaryota</taxon>
        <taxon>Metazoa</taxon>
        <taxon>Chordata</taxon>
        <taxon>Craniata</taxon>
        <taxon>Vertebrata</taxon>
        <taxon>Euteleostomi</taxon>
        <taxon>Lepidosauria</taxon>
        <taxon>Squamata</taxon>
        <taxon>Bifurcata</taxon>
        <taxon>Unidentata</taxon>
        <taxon>Episquamata</taxon>
        <taxon>Toxicofera</taxon>
        <taxon>Anguimorpha</taxon>
        <taxon>Paleoanguimorpha</taxon>
        <taxon>Varanoidea</taxon>
        <taxon>Varanidae</taxon>
        <taxon>Varanus</taxon>
    </lineage>
</organism>
<dbReference type="Ensembl" id="ENSVKKT00000013116.1">
    <property type="protein sequence ID" value="ENSVKKP00000012809.1"/>
    <property type="gene ID" value="ENSVKKG00000008873.1"/>
</dbReference>
<evidence type="ECO:0000256" key="17">
    <source>
        <dbReference type="SAM" id="Phobius"/>
    </source>
</evidence>
<evidence type="ECO:0000256" key="2">
    <source>
        <dbReference type="ARBA" id="ARBA00004434"/>
    </source>
</evidence>
<feature type="transmembrane region" description="Helical" evidence="17">
    <location>
        <begin position="77"/>
        <end position="97"/>
    </location>
</feature>
<evidence type="ECO:0000256" key="11">
    <source>
        <dbReference type="ARBA" id="ARBA00022989"/>
    </source>
</evidence>
<keyword evidence="5" id="KW-0813">Transport</keyword>
<evidence type="ECO:0000256" key="4">
    <source>
        <dbReference type="ARBA" id="ARBA00018632"/>
    </source>
</evidence>
<evidence type="ECO:0000256" key="7">
    <source>
        <dbReference type="ARBA" id="ARBA00022692"/>
    </source>
</evidence>
<dbReference type="Pfam" id="PF10183">
    <property type="entry name" value="ESSS"/>
    <property type="match status" value="1"/>
</dbReference>
<dbReference type="GO" id="GO:0005743">
    <property type="term" value="C:mitochondrial inner membrane"/>
    <property type="evidence" value="ECO:0007669"/>
    <property type="project" value="UniProtKB-SubCell"/>
</dbReference>
<keyword evidence="6" id="KW-0679">Respiratory chain</keyword>
<dbReference type="PANTHER" id="PTHR13327:SF0">
    <property type="entry name" value="NADH DEHYDROGENASE [UBIQUINONE] 1 BETA SUBCOMPLEX SUBUNIT 11, MITOCHONDRIAL"/>
    <property type="match status" value="1"/>
</dbReference>
<keyword evidence="9" id="KW-0809">Transit peptide</keyword>
<sequence>MEVFSSEFWWQPSFFLFPFFYRAPCRLWCMEGMAEAKMPLYFPQLLTPDVYGQALHKNPDYHGFDSDPVIDLWNMRLAFFFGISVAIVLGSTFLHYLPDHGMREWARREAERLIKEREAQGLPLIDSNYFDPSKIVLPPEEEE</sequence>
<evidence type="ECO:0000313" key="19">
    <source>
        <dbReference type="Proteomes" id="UP000694545"/>
    </source>
</evidence>
<evidence type="ECO:0000256" key="6">
    <source>
        <dbReference type="ARBA" id="ARBA00022660"/>
    </source>
</evidence>
<evidence type="ECO:0000256" key="13">
    <source>
        <dbReference type="ARBA" id="ARBA00023136"/>
    </source>
</evidence>
<keyword evidence="7 17" id="KW-0812">Transmembrane</keyword>
<keyword evidence="8" id="KW-0999">Mitochondrion inner membrane</keyword>
<keyword evidence="11 17" id="KW-1133">Transmembrane helix</keyword>